<feature type="domain" description="PPIase FKBP-type" evidence="7">
    <location>
        <begin position="196"/>
        <end position="286"/>
    </location>
</feature>
<evidence type="ECO:0000256" key="5">
    <source>
        <dbReference type="PROSITE-ProRule" id="PRU00277"/>
    </source>
</evidence>
<proteinExistence type="inferred from homology"/>
<dbReference type="SUPFAM" id="SSF54534">
    <property type="entry name" value="FKBP-like"/>
    <property type="match status" value="2"/>
</dbReference>
<dbReference type="GO" id="GO:0016853">
    <property type="term" value="F:isomerase activity"/>
    <property type="evidence" value="ECO:0007669"/>
    <property type="project" value="UniProtKB-KW"/>
</dbReference>
<protein>
    <recommendedName>
        <fullName evidence="6">Peptidyl-prolyl cis-trans isomerase</fullName>
        <ecNumber evidence="6">5.2.1.8</ecNumber>
    </recommendedName>
</protein>
<dbReference type="Pfam" id="PF00254">
    <property type="entry name" value="FKBP_C"/>
    <property type="match status" value="2"/>
</dbReference>
<gene>
    <name evidence="8" type="ORF">GCM10009811_09030</name>
</gene>
<reference evidence="8 9" key="1">
    <citation type="journal article" date="2019" name="Int. J. Syst. Evol. Microbiol.">
        <title>The Global Catalogue of Microorganisms (GCM) 10K type strain sequencing project: providing services to taxonomists for standard genome sequencing and annotation.</title>
        <authorList>
            <consortium name="The Broad Institute Genomics Platform"/>
            <consortium name="The Broad Institute Genome Sequencing Center for Infectious Disease"/>
            <person name="Wu L."/>
            <person name="Ma J."/>
        </authorList>
    </citation>
    <scope>NUCLEOTIDE SEQUENCE [LARGE SCALE GENOMIC DNA]</scope>
    <source>
        <strain evidence="8 9">JCM 15592</strain>
    </source>
</reference>
<evidence type="ECO:0000256" key="3">
    <source>
        <dbReference type="ARBA" id="ARBA00023110"/>
    </source>
</evidence>
<comment type="similarity">
    <text evidence="2 6">Belongs to the FKBP-type PPIase family.</text>
</comment>
<dbReference type="PANTHER" id="PTHR43811">
    <property type="entry name" value="FKBP-TYPE PEPTIDYL-PROLYL CIS-TRANS ISOMERASE FKPA"/>
    <property type="match status" value="1"/>
</dbReference>
<dbReference type="PROSITE" id="PS50059">
    <property type="entry name" value="FKBP_PPIASE"/>
    <property type="match status" value="2"/>
</dbReference>
<evidence type="ECO:0000256" key="6">
    <source>
        <dbReference type="RuleBase" id="RU003915"/>
    </source>
</evidence>
<name>A0ABN2LEN8_9MICO</name>
<dbReference type="EMBL" id="BAAAPO010000015">
    <property type="protein sequence ID" value="GAA1786140.1"/>
    <property type="molecule type" value="Genomic_DNA"/>
</dbReference>
<dbReference type="Proteomes" id="UP001499938">
    <property type="component" value="Unassembled WGS sequence"/>
</dbReference>
<comment type="caution">
    <text evidence="8">The sequence shown here is derived from an EMBL/GenBank/DDBJ whole genome shotgun (WGS) entry which is preliminary data.</text>
</comment>
<keyword evidence="9" id="KW-1185">Reference proteome</keyword>
<dbReference type="Gene3D" id="3.10.50.40">
    <property type="match status" value="2"/>
</dbReference>
<evidence type="ECO:0000256" key="2">
    <source>
        <dbReference type="ARBA" id="ARBA00006577"/>
    </source>
</evidence>
<dbReference type="PANTHER" id="PTHR43811:SF19">
    <property type="entry name" value="39 KDA FK506-BINDING NUCLEAR PROTEIN"/>
    <property type="match status" value="1"/>
</dbReference>
<sequence>MTDGKIADVKATGGDDKTAPKLELKTPFGVAAYASTVLKKGSGTPTDDKSIAVVKYTLVNGTDGKVIDETYSAKETGFDVGDATLISGLRKALTGVTKGSRVVAALPPAEAFGDQGNAQIGVKGTDTVVFLFDVVNVATKLPEAEGTAVTPTAKNLPEVTFESGKQASFTMPKADPPKDLVIQPLIKGKGAKVEQGDTAVVTYTGALWRNGQIFDSSFKQGPTASFSFPVGAGRVVAGWDKGIEGQTVGSRLLLIVPPKDGYGDKGQGEIKGTDTMVFVVDILAKY</sequence>
<keyword evidence="4 5" id="KW-0413">Isomerase</keyword>
<dbReference type="InterPro" id="IPR046357">
    <property type="entry name" value="PPIase_dom_sf"/>
</dbReference>
<evidence type="ECO:0000313" key="8">
    <source>
        <dbReference type="EMBL" id="GAA1786140.1"/>
    </source>
</evidence>
<evidence type="ECO:0000313" key="9">
    <source>
        <dbReference type="Proteomes" id="UP001499938"/>
    </source>
</evidence>
<organism evidence="8 9">
    <name type="scientific">Nostocoides veronense</name>
    <dbReference type="NCBI Taxonomy" id="330836"/>
    <lineage>
        <taxon>Bacteria</taxon>
        <taxon>Bacillati</taxon>
        <taxon>Actinomycetota</taxon>
        <taxon>Actinomycetes</taxon>
        <taxon>Micrococcales</taxon>
        <taxon>Intrasporangiaceae</taxon>
        <taxon>Nostocoides</taxon>
    </lineage>
</organism>
<evidence type="ECO:0000256" key="4">
    <source>
        <dbReference type="ARBA" id="ARBA00023235"/>
    </source>
</evidence>
<accession>A0ABN2LEN8</accession>
<feature type="domain" description="PPIase FKBP-type" evidence="7">
    <location>
        <begin position="49"/>
        <end position="138"/>
    </location>
</feature>
<keyword evidence="3 5" id="KW-0697">Rotamase</keyword>
<dbReference type="InterPro" id="IPR001179">
    <property type="entry name" value="PPIase_FKBP_dom"/>
</dbReference>
<evidence type="ECO:0000256" key="1">
    <source>
        <dbReference type="ARBA" id="ARBA00000971"/>
    </source>
</evidence>
<evidence type="ECO:0000259" key="7">
    <source>
        <dbReference type="PROSITE" id="PS50059"/>
    </source>
</evidence>
<comment type="catalytic activity">
    <reaction evidence="1 5 6">
        <text>[protein]-peptidylproline (omega=180) = [protein]-peptidylproline (omega=0)</text>
        <dbReference type="Rhea" id="RHEA:16237"/>
        <dbReference type="Rhea" id="RHEA-COMP:10747"/>
        <dbReference type="Rhea" id="RHEA-COMP:10748"/>
        <dbReference type="ChEBI" id="CHEBI:83833"/>
        <dbReference type="ChEBI" id="CHEBI:83834"/>
        <dbReference type="EC" id="5.2.1.8"/>
    </reaction>
</comment>
<dbReference type="EC" id="5.2.1.8" evidence="6"/>